<accession>A0A9Q1QDM5</accession>
<dbReference type="PANTHER" id="PTHR31681:SF39">
    <property type="entry name" value="OS01G0785900 PROTEIN"/>
    <property type="match status" value="1"/>
</dbReference>
<dbReference type="AlphaFoldDB" id="A0A9Q1QDM5"/>
<dbReference type="PANTHER" id="PTHR31681">
    <property type="entry name" value="C2H2-LIKE ZINC FINGER PROTEIN"/>
    <property type="match status" value="1"/>
</dbReference>
<feature type="region of interest" description="Disordered" evidence="1">
    <location>
        <begin position="1"/>
        <end position="63"/>
    </location>
</feature>
<dbReference type="EMBL" id="JAKOGI010000275">
    <property type="protein sequence ID" value="KAJ8437879.1"/>
    <property type="molecule type" value="Genomic_DNA"/>
</dbReference>
<comment type="caution">
    <text evidence="2">The sequence shown here is derived from an EMBL/GenBank/DDBJ whole genome shotgun (WGS) entry which is preliminary data.</text>
</comment>
<dbReference type="Gene3D" id="3.90.228.10">
    <property type="match status" value="1"/>
</dbReference>
<dbReference type="SUPFAM" id="SSF56399">
    <property type="entry name" value="ADP-ribosylation"/>
    <property type="match status" value="1"/>
</dbReference>
<dbReference type="Proteomes" id="UP001153076">
    <property type="component" value="Unassembled WGS sequence"/>
</dbReference>
<evidence type="ECO:0000256" key="1">
    <source>
        <dbReference type="SAM" id="MobiDB-lite"/>
    </source>
</evidence>
<name>A0A9Q1QDM5_9CARY</name>
<evidence type="ECO:0000313" key="3">
    <source>
        <dbReference type="Proteomes" id="UP001153076"/>
    </source>
</evidence>
<proteinExistence type="predicted"/>
<evidence type="ECO:0000313" key="2">
    <source>
        <dbReference type="EMBL" id="KAJ8437879.1"/>
    </source>
</evidence>
<gene>
    <name evidence="2" type="ORF">Cgig2_031395</name>
</gene>
<dbReference type="OrthoDB" id="9514740at2759"/>
<feature type="region of interest" description="Disordered" evidence="1">
    <location>
        <begin position="84"/>
        <end position="117"/>
    </location>
</feature>
<feature type="compositionally biased region" description="Basic and acidic residues" evidence="1">
    <location>
        <begin position="13"/>
        <end position="30"/>
    </location>
</feature>
<sequence length="380" mass="42155">MSAMWAAMKRSCHCKDKPDVHKPKPREGTGKRSLSSSSSSCRCRVNEVTNGRKKPKNWSPLSIRSSDLMSPYTDIVKFSSSDPNLAKDHDNIHSGGSPVLSPQSRPGQHFKGGLHSLSRAGSGSEPSFVWGSSFQQWLSVAESSSSGCFMPTSCDKCVSEVQEGDPSGKIIEMIAKAGWTNSDKCLCIESILKVHNPQTRLAQFEEYREMVKIRAHRLPEEHSRKHSRCLADGNELRRFYSTTVACPLGRSGILSFCSMRECNLCFVLRHGFSSRKGLDQSVLGVFTTSTGERAYKSLEMDNGGEARDKDKGPRKALIVCRVIAGRVHKPMMENLQVMNLRRRLRFDSLAGKVGSNGSYVEELYLLNPTALLPCFVIICK</sequence>
<protein>
    <submittedName>
        <fullName evidence="2">Uncharacterized protein</fullName>
    </submittedName>
</protein>
<keyword evidence="3" id="KW-1185">Reference proteome</keyword>
<organism evidence="2 3">
    <name type="scientific">Carnegiea gigantea</name>
    <dbReference type="NCBI Taxonomy" id="171969"/>
    <lineage>
        <taxon>Eukaryota</taxon>
        <taxon>Viridiplantae</taxon>
        <taxon>Streptophyta</taxon>
        <taxon>Embryophyta</taxon>
        <taxon>Tracheophyta</taxon>
        <taxon>Spermatophyta</taxon>
        <taxon>Magnoliopsida</taxon>
        <taxon>eudicotyledons</taxon>
        <taxon>Gunneridae</taxon>
        <taxon>Pentapetalae</taxon>
        <taxon>Caryophyllales</taxon>
        <taxon>Cactineae</taxon>
        <taxon>Cactaceae</taxon>
        <taxon>Cactoideae</taxon>
        <taxon>Echinocereeae</taxon>
        <taxon>Carnegiea</taxon>
    </lineage>
</organism>
<reference evidence="2" key="1">
    <citation type="submission" date="2022-04" db="EMBL/GenBank/DDBJ databases">
        <title>Carnegiea gigantea Genome sequencing and assembly v2.</title>
        <authorList>
            <person name="Copetti D."/>
            <person name="Sanderson M.J."/>
            <person name="Burquez A."/>
            <person name="Wojciechowski M.F."/>
        </authorList>
    </citation>
    <scope>NUCLEOTIDE SEQUENCE</scope>
    <source>
        <strain evidence="2">SGP5-SGP5p</strain>
        <tissue evidence="2">Aerial part</tissue>
    </source>
</reference>